<dbReference type="InterPro" id="IPR027417">
    <property type="entry name" value="P-loop_NTPase"/>
</dbReference>
<dbReference type="SMART" id="SM00382">
    <property type="entry name" value="AAA"/>
    <property type="match status" value="1"/>
</dbReference>
<dbReference type="Proteomes" id="UP001283361">
    <property type="component" value="Unassembled WGS sequence"/>
</dbReference>
<dbReference type="SUPFAM" id="SSF52540">
    <property type="entry name" value="P-loop containing nucleoside triphosphate hydrolases"/>
    <property type="match status" value="1"/>
</dbReference>
<evidence type="ECO:0000256" key="2">
    <source>
        <dbReference type="ARBA" id="ARBA00022737"/>
    </source>
</evidence>
<dbReference type="Pfam" id="PF25469">
    <property type="entry name" value="WHD_NWD1"/>
    <property type="match status" value="1"/>
</dbReference>
<dbReference type="Gene3D" id="3.40.50.300">
    <property type="entry name" value="P-loop containing nucleotide triphosphate hydrolases"/>
    <property type="match status" value="1"/>
</dbReference>
<dbReference type="EMBL" id="JAWDGP010003139">
    <property type="protein sequence ID" value="KAK3777081.1"/>
    <property type="molecule type" value="Genomic_DNA"/>
</dbReference>
<evidence type="ECO:0000256" key="1">
    <source>
        <dbReference type="ARBA" id="ARBA00022574"/>
    </source>
</evidence>
<dbReference type="Pfam" id="PF01637">
    <property type="entry name" value="ATPase_2"/>
    <property type="match status" value="1"/>
</dbReference>
<dbReference type="InterPro" id="IPR015943">
    <property type="entry name" value="WD40/YVTN_repeat-like_dom_sf"/>
</dbReference>
<dbReference type="Gene3D" id="2.130.10.10">
    <property type="entry name" value="YVTN repeat-like/Quinoprotein amine dehydrogenase"/>
    <property type="match status" value="2"/>
</dbReference>
<dbReference type="InterPro" id="IPR025139">
    <property type="entry name" value="DUF4062"/>
</dbReference>
<gene>
    <name evidence="5" type="ORF">RRG08_008927</name>
</gene>
<feature type="compositionally biased region" description="Acidic residues" evidence="3">
    <location>
        <begin position="1711"/>
        <end position="1732"/>
    </location>
</feature>
<evidence type="ECO:0000256" key="3">
    <source>
        <dbReference type="SAM" id="MobiDB-lite"/>
    </source>
</evidence>
<feature type="region of interest" description="Disordered" evidence="3">
    <location>
        <begin position="1708"/>
        <end position="1732"/>
    </location>
</feature>
<keyword evidence="6" id="KW-1185">Reference proteome</keyword>
<dbReference type="PANTHER" id="PTHR19871">
    <property type="entry name" value="BETA TRANSDUCIN-RELATED PROTEIN"/>
    <property type="match status" value="1"/>
</dbReference>
<feature type="region of interest" description="Disordered" evidence="3">
    <location>
        <begin position="1"/>
        <end position="60"/>
    </location>
</feature>
<dbReference type="InterPro" id="IPR052752">
    <property type="entry name" value="NACHT-WD_repeat"/>
</dbReference>
<name>A0AAE0ZY23_9GAST</name>
<dbReference type="SMART" id="SM00320">
    <property type="entry name" value="WD40"/>
    <property type="match status" value="4"/>
</dbReference>
<evidence type="ECO:0000313" key="5">
    <source>
        <dbReference type="EMBL" id="KAK3777081.1"/>
    </source>
</evidence>
<feature type="domain" description="AAA+ ATPase" evidence="4">
    <location>
        <begin position="444"/>
        <end position="609"/>
    </location>
</feature>
<dbReference type="SUPFAM" id="SSF50969">
    <property type="entry name" value="YVTN repeat-like/Quinoprotein amine dehydrogenase"/>
    <property type="match status" value="1"/>
</dbReference>
<dbReference type="InterPro" id="IPR057588">
    <property type="entry name" value="NWD1/2-like_WH"/>
</dbReference>
<proteinExistence type="predicted"/>
<dbReference type="PANTHER" id="PTHR19871:SF14">
    <property type="entry name" value="DUF4062 DOMAIN-CONTAINING PROTEIN"/>
    <property type="match status" value="1"/>
</dbReference>
<dbReference type="InterPro" id="IPR011579">
    <property type="entry name" value="ATPase_dom"/>
</dbReference>
<sequence>MGCGGSTHKSKPVLVPEEDIPTDLQLVNLRDDSKGQNSSKASNEDVGEQSPDRPAEPPQFFTLPLSTETVMRGDMSKMYPSEAKVVRIFTSSTFTDTRNERNWLMERVYPKLKTFCQNRGYDFQVVDMRWGIRDEAQDDHMTTDICLNEVQLCKELSTGPFFVSFMSHKYGYRDFPRRIPATEFEKLISGVTCESAKEMLNKWFLLDDNSVPPTYMLQSISTLLPDTKSEVTELSKEAWGSWWTQHSTMHSALAQSAQVTLEPSERRSYIESVSEAEVRTAVEGLTSDTRERLVWFRRIVTDIERVDAQAEYNILRRYKDLSNDDEKDKESKDLLDKLEEETLTNNIPSENVYNYEVNWQTKEGISPDSNPSHKEYLSKLCNDFETRLVSLCENAFNQKTKVRSQEPFFQEVLQHLTFCQNKCESFHGREGSLQEIEKYLRGPVRHPFTIYGPSGCGKTSLVAKAAKRCYKVHGGKSINIIRFIGTTSASTTLPALLSSILQQLMQAAKTIKKGGLDIANLNAKEMAEEMIMMLEYVAQRCPVVLFLDSLDQLEPSHDARRLRWLPLVLPANVKVIVSTLPEAQYEVFPVLMANFKDTPGCMLEVPELKGSDITNILNQWLAAAGRKLTPKQRSLVLNAFQNCPLPLFLRLSFDEACKWKSFAKPELCILQPTVRDCINKHFGEMERFHGKTFVSRSLSYLTASKSGLSEAELDDILSCDNQVLDDVYRFWTPPIRRLPPLLVIRMKRDLGHYVVNRGADGRQVFYWYHRQFIEAAKERYCNDQESLKEFHDGLAHFFAGTWSTGNLKPFLDKKGKEMIAERHAASQPLKLGEQYNIRKLGNQAFHRTRSHNLALLKTECLLNLDFLTAKISCLGVRSVLDDFHEARITFPDDLALEEVGKALQLSQRALAHDVRLLHTQLLGRIRSARARRLPELADLLARCEDSGGPYLEPDRPMMKATGGILLHSIDVHADRISHMVVNIAGTVAVTCGNQGLVTIFDLLAGKILKTISDVGTEPKRVQLANSDRSLILSLEEGIQAYDLLTGTKMWSVDIEEQFEFVLGGPNFSRVLVIGIPHLIFLDALTGTPVGVESLPPDIVIRNPVVITGCEKYMVIASMWSKPVVVFDAINLKLSHFTEGLTRYMDDRENKQSDLVDNLLISHDGNILYVVNAAMYELLQVDIATLQVIKSYPGNDKEFRDVKLHLSQDSHYIYFCHSGCVSALELATGRRATILNKQGAIHNEDVSTPDMKTFVTYSNDSSVHIFDLNKSENQPAIEFKDYKDYERSQFSLVLKNPGIEQLMPLDSTGRYFLAIRDEITPKRLATLSVFDTALLKYIYQGNWINFIRERELIDIKQAGSWKVSFKMKERYRILDIRTMTISCKVQDEEPLASDHCLMVNGGKELAIQTEGYMDVKIVDIETGEKLYILKSGKDRRLKNSLTNTTGTKIVADCDLGHILVFDVIRRQLEVEITPQMVNETHKLIVEPAAITSDGRFLFFTIDNDHEFYTKRKGKFVTSIFVFDISIKTPTRVLCDEEFYSKGDMDLDPKSVVSIWGLHILDNTRLVSNHDDFVVRVWDFTTGTLLHRLTDHKSYVLVSFCPGSSLLVTYSKKAEDFTIRLWDIQTWNCVAIYRCDYKIKDLQLLGPNSSSLIGRLKDDVQPIIFKLKGPGSEKYQTISVEQSQSSPGVSLEGTIELNLSDSLVELPCRSYPDSDDDEYDYDFEDDDDTTDDDY</sequence>
<dbReference type="InterPro" id="IPR011044">
    <property type="entry name" value="Quino_amine_DH_bsu"/>
</dbReference>
<dbReference type="CDD" id="cd00009">
    <property type="entry name" value="AAA"/>
    <property type="match status" value="1"/>
</dbReference>
<keyword evidence="1" id="KW-0853">WD repeat</keyword>
<comment type="caution">
    <text evidence="5">The sequence shown here is derived from an EMBL/GenBank/DDBJ whole genome shotgun (WGS) entry which is preliminary data.</text>
</comment>
<dbReference type="Pfam" id="PF13271">
    <property type="entry name" value="DUF4062"/>
    <property type="match status" value="1"/>
</dbReference>
<keyword evidence="2" id="KW-0677">Repeat</keyword>
<reference evidence="5" key="1">
    <citation type="journal article" date="2023" name="G3 (Bethesda)">
        <title>A reference genome for the long-term kleptoplast-retaining sea slug Elysia crispata morphotype clarki.</title>
        <authorList>
            <person name="Eastman K.E."/>
            <person name="Pendleton A.L."/>
            <person name="Shaikh M.A."/>
            <person name="Suttiyut T."/>
            <person name="Ogas R."/>
            <person name="Tomko P."/>
            <person name="Gavelis G."/>
            <person name="Widhalm J.R."/>
            <person name="Wisecaver J.H."/>
        </authorList>
    </citation>
    <scope>NUCLEOTIDE SEQUENCE</scope>
    <source>
        <strain evidence="5">ECLA1</strain>
    </source>
</reference>
<dbReference type="SUPFAM" id="SSF50998">
    <property type="entry name" value="Quinoprotein alcohol dehydrogenase-like"/>
    <property type="match status" value="1"/>
</dbReference>
<accession>A0AAE0ZY23</accession>
<dbReference type="InterPro" id="IPR003593">
    <property type="entry name" value="AAA+_ATPase"/>
</dbReference>
<dbReference type="InterPro" id="IPR011047">
    <property type="entry name" value="Quinoprotein_ADH-like_sf"/>
</dbReference>
<evidence type="ECO:0000313" key="6">
    <source>
        <dbReference type="Proteomes" id="UP001283361"/>
    </source>
</evidence>
<dbReference type="InterPro" id="IPR001680">
    <property type="entry name" value="WD40_rpt"/>
</dbReference>
<evidence type="ECO:0000259" key="4">
    <source>
        <dbReference type="SMART" id="SM00382"/>
    </source>
</evidence>
<organism evidence="5 6">
    <name type="scientific">Elysia crispata</name>
    <name type="common">lettuce slug</name>
    <dbReference type="NCBI Taxonomy" id="231223"/>
    <lineage>
        <taxon>Eukaryota</taxon>
        <taxon>Metazoa</taxon>
        <taxon>Spiralia</taxon>
        <taxon>Lophotrochozoa</taxon>
        <taxon>Mollusca</taxon>
        <taxon>Gastropoda</taxon>
        <taxon>Heterobranchia</taxon>
        <taxon>Euthyneura</taxon>
        <taxon>Panpulmonata</taxon>
        <taxon>Sacoglossa</taxon>
        <taxon>Placobranchoidea</taxon>
        <taxon>Plakobranchidae</taxon>
        <taxon>Elysia</taxon>
    </lineage>
</organism>
<protein>
    <recommendedName>
        <fullName evidence="4">AAA+ ATPase domain-containing protein</fullName>
    </recommendedName>
</protein>